<protein>
    <submittedName>
        <fullName evidence="2">Glycoside hydrolase family 16 protein</fullName>
    </submittedName>
</protein>
<accession>A0A0D7BW15</accession>
<dbReference type="OrthoDB" id="192832at2759"/>
<dbReference type="Pfam" id="PF26113">
    <property type="entry name" value="GH16_XgeA"/>
    <property type="match status" value="1"/>
</dbReference>
<dbReference type="STRING" id="1314674.A0A0D7BW15"/>
<dbReference type="PANTHER" id="PTHR10963:SF24">
    <property type="entry name" value="GLYCOSIDASE C21B10.07-RELATED"/>
    <property type="match status" value="1"/>
</dbReference>
<evidence type="ECO:0000313" key="3">
    <source>
        <dbReference type="Proteomes" id="UP000054007"/>
    </source>
</evidence>
<keyword evidence="3" id="KW-1185">Reference proteome</keyword>
<reference evidence="2 3" key="1">
    <citation type="journal article" date="2015" name="Fungal Genet. Biol.">
        <title>Evolution of novel wood decay mechanisms in Agaricales revealed by the genome sequences of Fistulina hepatica and Cylindrobasidium torrendii.</title>
        <authorList>
            <person name="Floudas D."/>
            <person name="Held B.W."/>
            <person name="Riley R."/>
            <person name="Nagy L.G."/>
            <person name="Koehler G."/>
            <person name="Ransdell A.S."/>
            <person name="Younus H."/>
            <person name="Chow J."/>
            <person name="Chiniquy J."/>
            <person name="Lipzen A."/>
            <person name="Tritt A."/>
            <person name="Sun H."/>
            <person name="Haridas S."/>
            <person name="LaButti K."/>
            <person name="Ohm R.A."/>
            <person name="Kues U."/>
            <person name="Blanchette R.A."/>
            <person name="Grigoriev I.V."/>
            <person name="Minto R.E."/>
            <person name="Hibbett D.S."/>
        </authorList>
    </citation>
    <scope>NUCLEOTIDE SEQUENCE [LARGE SCALE GENOMIC DNA]</scope>
    <source>
        <strain evidence="2 3">FP15055 ss-10</strain>
    </source>
</reference>
<organism evidence="2 3">
    <name type="scientific">Cylindrobasidium torrendii FP15055 ss-10</name>
    <dbReference type="NCBI Taxonomy" id="1314674"/>
    <lineage>
        <taxon>Eukaryota</taxon>
        <taxon>Fungi</taxon>
        <taxon>Dikarya</taxon>
        <taxon>Basidiomycota</taxon>
        <taxon>Agaricomycotina</taxon>
        <taxon>Agaricomycetes</taxon>
        <taxon>Agaricomycetidae</taxon>
        <taxon>Agaricales</taxon>
        <taxon>Marasmiineae</taxon>
        <taxon>Physalacriaceae</taxon>
        <taxon>Cylindrobasidium</taxon>
    </lineage>
</organism>
<dbReference type="PANTHER" id="PTHR10963">
    <property type="entry name" value="GLYCOSYL HYDROLASE-RELATED"/>
    <property type="match status" value="1"/>
</dbReference>
<keyword evidence="2" id="KW-0378">Hydrolase</keyword>
<name>A0A0D7BW15_9AGAR</name>
<gene>
    <name evidence="2" type="ORF">CYLTODRAFT_364108</name>
</gene>
<dbReference type="EMBL" id="KN880431">
    <property type="protein sequence ID" value="KIY74374.1"/>
    <property type="molecule type" value="Genomic_DNA"/>
</dbReference>
<evidence type="ECO:0000313" key="2">
    <source>
        <dbReference type="EMBL" id="KIY74374.1"/>
    </source>
</evidence>
<dbReference type="AlphaFoldDB" id="A0A0D7BW15"/>
<feature type="domain" description="GH16" evidence="1">
    <location>
        <begin position="62"/>
        <end position="295"/>
    </location>
</feature>
<dbReference type="InterPro" id="IPR000757">
    <property type="entry name" value="Beta-glucanase-like"/>
</dbReference>
<dbReference type="GO" id="GO:0004553">
    <property type="term" value="F:hydrolase activity, hydrolyzing O-glycosyl compounds"/>
    <property type="evidence" value="ECO:0007669"/>
    <property type="project" value="InterPro"/>
</dbReference>
<dbReference type="PROSITE" id="PS51762">
    <property type="entry name" value="GH16_2"/>
    <property type="match status" value="1"/>
</dbReference>
<dbReference type="CDD" id="cd02181">
    <property type="entry name" value="GH16_fungal_Lam16A_glucanase"/>
    <property type="match status" value="1"/>
</dbReference>
<dbReference type="SUPFAM" id="SSF49899">
    <property type="entry name" value="Concanavalin A-like lectins/glucanases"/>
    <property type="match status" value="1"/>
</dbReference>
<dbReference type="GO" id="GO:0009251">
    <property type="term" value="P:glucan catabolic process"/>
    <property type="evidence" value="ECO:0007669"/>
    <property type="project" value="TreeGrafter"/>
</dbReference>
<dbReference type="InterPro" id="IPR050546">
    <property type="entry name" value="Glycosyl_Hydrlase_16"/>
</dbReference>
<dbReference type="Proteomes" id="UP000054007">
    <property type="component" value="Unassembled WGS sequence"/>
</dbReference>
<sequence length="351" mass="39234">MRVLVSPAYAAIFLSTSAIRGTYAAYFNIANTFQGSDFFTWKWWTLDDPTHGHVNYIDRDTAVQANLSYASDDNTKFYMHADSEEIVSMGARGRDSIRIESTTSYDESVLILDVQHMPEGCTTWPAFWTLSKDGPWPNGGEIDIIEGVNLNDQNLVSLHTMPGCEMVDPRQHLGHTISLNCDSAVNYNQGCGVAFNQPNSFGVPFNANGGGWFAMSKTREDGIKVWFWPRASQTVPKEVKEVEGHETISTDQWPKPDTHFPPNSCKHDDHFDAHVMVFDLTFCGDWAGTAYAQSGCGISTCEDFVDNNPDAFRNAYWEINSLRAYNLIEEDELYAPQGTDKQAPLSGPDNH</sequence>
<evidence type="ECO:0000259" key="1">
    <source>
        <dbReference type="PROSITE" id="PS51762"/>
    </source>
</evidence>
<proteinExistence type="predicted"/>
<dbReference type="Gene3D" id="2.60.120.200">
    <property type="match status" value="1"/>
</dbReference>
<dbReference type="InterPro" id="IPR013320">
    <property type="entry name" value="ConA-like_dom_sf"/>
</dbReference>